<dbReference type="PROSITE" id="PS51257">
    <property type="entry name" value="PROKAR_LIPOPROTEIN"/>
    <property type="match status" value="1"/>
</dbReference>
<dbReference type="PANTHER" id="PTHR30024">
    <property type="entry name" value="ALIPHATIC SULFONATES-BINDING PROTEIN-RELATED"/>
    <property type="match status" value="1"/>
</dbReference>
<feature type="domain" description="SsuA/THI5-like" evidence="2">
    <location>
        <begin position="126"/>
        <end position="259"/>
    </location>
</feature>
<comment type="caution">
    <text evidence="3">The sequence shown here is derived from an EMBL/GenBank/DDBJ whole genome shotgun (WGS) entry which is preliminary data.</text>
</comment>
<dbReference type="InterPro" id="IPR015168">
    <property type="entry name" value="SsuA/THI5"/>
</dbReference>
<dbReference type="PANTHER" id="PTHR30024:SF42">
    <property type="entry name" value="ALIPHATIC SULFONATES-BINDING PROTEIN-RELATED"/>
    <property type="match status" value="1"/>
</dbReference>
<reference evidence="3 4" key="1">
    <citation type="submission" date="2019-06" db="EMBL/GenBank/DDBJ databases">
        <title>Sequencing the genomes of 1000 actinobacteria strains.</title>
        <authorList>
            <person name="Klenk H.-P."/>
        </authorList>
    </citation>
    <scope>NUCLEOTIDE SEQUENCE [LARGE SCALE GENOMIC DNA]</scope>
    <source>
        <strain evidence="3 4">DSM 41649</strain>
    </source>
</reference>
<gene>
    <name evidence="3" type="ORF">FB465_5796</name>
</gene>
<name>A0A561EYF4_9ACTN</name>
<dbReference type="EMBL" id="VIVR01000001">
    <property type="protein sequence ID" value="TWE20641.1"/>
    <property type="molecule type" value="Genomic_DNA"/>
</dbReference>
<feature type="chain" id="PRO_5039283814" evidence="1">
    <location>
        <begin position="21"/>
        <end position="337"/>
    </location>
</feature>
<keyword evidence="1" id="KW-0732">Signal</keyword>
<evidence type="ECO:0000313" key="3">
    <source>
        <dbReference type="EMBL" id="TWE20641.1"/>
    </source>
</evidence>
<dbReference type="Proteomes" id="UP000318416">
    <property type="component" value="Unassembled WGS sequence"/>
</dbReference>
<proteinExistence type="predicted"/>
<protein>
    <submittedName>
        <fullName evidence="3">Sulfonate transport system substrate-binding protein</fullName>
    </submittedName>
</protein>
<evidence type="ECO:0000313" key="4">
    <source>
        <dbReference type="Proteomes" id="UP000318416"/>
    </source>
</evidence>
<evidence type="ECO:0000256" key="1">
    <source>
        <dbReference type="SAM" id="SignalP"/>
    </source>
</evidence>
<dbReference type="OrthoDB" id="506623at2"/>
<sequence>MKLTRLALTAPALLAATACGTTIGPTASAGAAKPAETVQVRLPDPGNSGVLAVAKKDGSLDRALAAVHAQVAWTNVPVAFADSAQAIDSGQLDVAQGTIADGLGALGKRPGFTLFGVSQPDLMGEGVLVKNNSRLRTVKDLAGRKVAVDHGGTGEYLLLKALAKNAVPVGAVERVYLDAEHASLAFKSGEVDGWAVYGPPVAPALTHANAHFVASGRGVSSDNYRIWAVRSAFAEQHPEVVKALYGYLHEASTKAQGEPAAYLNVFTDSGPQAVAADQRGLLVDFGKGAAPVQPITDADAVRLEQVARLFAEQRLTDGPVDVRAHLLNVDTLPERAK</sequence>
<accession>A0A561EYF4</accession>
<organism evidence="3 4">
    <name type="scientific">Kitasatospora atroaurantiaca</name>
    <dbReference type="NCBI Taxonomy" id="285545"/>
    <lineage>
        <taxon>Bacteria</taxon>
        <taxon>Bacillati</taxon>
        <taxon>Actinomycetota</taxon>
        <taxon>Actinomycetes</taxon>
        <taxon>Kitasatosporales</taxon>
        <taxon>Streptomycetaceae</taxon>
        <taxon>Kitasatospora</taxon>
    </lineage>
</organism>
<dbReference type="AlphaFoldDB" id="A0A561EYF4"/>
<dbReference type="RefSeq" id="WP_145795116.1">
    <property type="nucleotide sequence ID" value="NZ_BAAABR010000047.1"/>
</dbReference>
<dbReference type="SUPFAM" id="SSF53850">
    <property type="entry name" value="Periplasmic binding protein-like II"/>
    <property type="match status" value="1"/>
</dbReference>
<keyword evidence="4" id="KW-1185">Reference proteome</keyword>
<dbReference type="Gene3D" id="3.40.190.10">
    <property type="entry name" value="Periplasmic binding protein-like II"/>
    <property type="match status" value="2"/>
</dbReference>
<dbReference type="Pfam" id="PF09084">
    <property type="entry name" value="NMT1"/>
    <property type="match status" value="1"/>
</dbReference>
<feature type="signal peptide" evidence="1">
    <location>
        <begin position="1"/>
        <end position="20"/>
    </location>
</feature>
<evidence type="ECO:0000259" key="2">
    <source>
        <dbReference type="Pfam" id="PF09084"/>
    </source>
</evidence>